<evidence type="ECO:0000313" key="1">
    <source>
        <dbReference type="EMBL" id="KAG0152355.1"/>
    </source>
</evidence>
<keyword evidence="2" id="KW-1185">Reference proteome</keyword>
<reference evidence="1" key="1">
    <citation type="submission" date="2013-11" db="EMBL/GenBank/DDBJ databases">
        <title>Genome sequence of the fusiform rust pathogen reveals effectors for host alternation and coevolution with pine.</title>
        <authorList>
            <consortium name="DOE Joint Genome Institute"/>
            <person name="Smith K."/>
            <person name="Pendleton A."/>
            <person name="Kubisiak T."/>
            <person name="Anderson C."/>
            <person name="Salamov A."/>
            <person name="Aerts A."/>
            <person name="Riley R."/>
            <person name="Clum A."/>
            <person name="Lindquist E."/>
            <person name="Ence D."/>
            <person name="Campbell M."/>
            <person name="Kronenberg Z."/>
            <person name="Feau N."/>
            <person name="Dhillon B."/>
            <person name="Hamelin R."/>
            <person name="Burleigh J."/>
            <person name="Smith J."/>
            <person name="Yandell M."/>
            <person name="Nelson C."/>
            <person name="Grigoriev I."/>
            <person name="Davis J."/>
        </authorList>
    </citation>
    <scope>NUCLEOTIDE SEQUENCE</scope>
    <source>
        <strain evidence="1">G11</strain>
    </source>
</reference>
<sequence length="144" mass="15773">MGSGSSGLFCGLVMLCGLGSSLVKTAEDALAHRRALSLVSLRSNLAIVLLNAHTLSSAPLLVNNLCAYRILSRPHRTPFLTNPSLTHALTRRESSNPMEDVPPDISPGNICEQDVLMDNQDAPEITPRDPRRRDPSLFVFYDLY</sequence>
<name>A0A9P6NS09_9BASI</name>
<accession>A0A9P6NS09</accession>
<gene>
    <name evidence="1" type="ORF">CROQUDRAFT_102878</name>
</gene>
<protein>
    <submittedName>
        <fullName evidence="1">Uncharacterized protein</fullName>
    </submittedName>
</protein>
<dbReference type="EMBL" id="MU167208">
    <property type="protein sequence ID" value="KAG0152355.1"/>
    <property type="molecule type" value="Genomic_DNA"/>
</dbReference>
<evidence type="ECO:0000313" key="2">
    <source>
        <dbReference type="Proteomes" id="UP000886653"/>
    </source>
</evidence>
<dbReference type="Proteomes" id="UP000886653">
    <property type="component" value="Unassembled WGS sequence"/>
</dbReference>
<dbReference type="AlphaFoldDB" id="A0A9P6NS09"/>
<comment type="caution">
    <text evidence="1">The sequence shown here is derived from an EMBL/GenBank/DDBJ whole genome shotgun (WGS) entry which is preliminary data.</text>
</comment>
<proteinExistence type="predicted"/>
<organism evidence="1 2">
    <name type="scientific">Cronartium quercuum f. sp. fusiforme G11</name>
    <dbReference type="NCBI Taxonomy" id="708437"/>
    <lineage>
        <taxon>Eukaryota</taxon>
        <taxon>Fungi</taxon>
        <taxon>Dikarya</taxon>
        <taxon>Basidiomycota</taxon>
        <taxon>Pucciniomycotina</taxon>
        <taxon>Pucciniomycetes</taxon>
        <taxon>Pucciniales</taxon>
        <taxon>Coleosporiaceae</taxon>
        <taxon>Cronartium</taxon>
    </lineage>
</organism>